<accession>A2E9G3</accession>
<dbReference type="SMART" id="SM00174">
    <property type="entry name" value="RHO"/>
    <property type="match status" value="1"/>
</dbReference>
<dbReference type="OrthoDB" id="10020193at2759"/>
<dbReference type="SUPFAM" id="SSF52540">
    <property type="entry name" value="P-loop containing nucleoside triphosphate hydrolases"/>
    <property type="match status" value="1"/>
</dbReference>
<dbReference type="EMBL" id="DS113333">
    <property type="protein sequence ID" value="EAY10727.1"/>
    <property type="molecule type" value="Genomic_DNA"/>
</dbReference>
<keyword evidence="1" id="KW-0547">Nucleotide-binding</keyword>
<dbReference type="SMR" id="A2E9G3"/>
<dbReference type="VEuPathDB" id="TrichDB:TVAG_364520"/>
<dbReference type="GO" id="GO:0003924">
    <property type="term" value="F:GTPase activity"/>
    <property type="evidence" value="ECO:0000318"/>
    <property type="project" value="GO_Central"/>
</dbReference>
<dbReference type="Gene3D" id="3.40.50.300">
    <property type="entry name" value="P-loop containing nucleotide triphosphate hydrolases"/>
    <property type="match status" value="1"/>
</dbReference>
<dbReference type="CDD" id="cd00154">
    <property type="entry name" value="Rab"/>
    <property type="match status" value="1"/>
</dbReference>
<protein>
    <submittedName>
        <fullName evidence="3">Small GTP-binding protein, putative</fullName>
    </submittedName>
</protein>
<evidence type="ECO:0000313" key="3">
    <source>
        <dbReference type="EMBL" id="EAY10727.1"/>
    </source>
</evidence>
<dbReference type="Proteomes" id="UP000001542">
    <property type="component" value="Unassembled WGS sequence"/>
</dbReference>
<dbReference type="GO" id="GO:0016192">
    <property type="term" value="P:vesicle-mediated transport"/>
    <property type="evidence" value="ECO:0000318"/>
    <property type="project" value="GO_Central"/>
</dbReference>
<dbReference type="InterPro" id="IPR005225">
    <property type="entry name" value="Small_GTP-bd"/>
</dbReference>
<sequence>MSKIESYVAKVVFIGDASVGKTTIINSLVNQNHADQNFDFDPTIGPLSHQLKIGDKSFILWDTAGQERFRSVAPLVFRGANLIFIVCSTDFPTSLNGYKFWLDTISRDEPSAKIKVLLNKMDLETHKLTYDTLCQEAHHDGLECIGVSAYNGMGLDLVLSAIQSLKVEYEIVDEVKLSDQDKNNAKNERVCC</sequence>
<dbReference type="PANTHER" id="PTHR24073">
    <property type="entry name" value="DRAB5-RELATED"/>
    <property type="match status" value="1"/>
</dbReference>
<dbReference type="NCBIfam" id="TIGR00231">
    <property type="entry name" value="small_GTP"/>
    <property type="match status" value="1"/>
</dbReference>
<dbReference type="AlphaFoldDB" id="A2E9G3"/>
<dbReference type="PROSITE" id="PS51419">
    <property type="entry name" value="RAB"/>
    <property type="match status" value="1"/>
</dbReference>
<keyword evidence="2" id="KW-0342">GTP-binding</keyword>
<gene>
    <name evidence="3" type="ORF">TVAG_364520</name>
</gene>
<name>A2E9G3_TRIV3</name>
<dbReference type="STRING" id="5722.A2E9G3"/>
<keyword evidence="4" id="KW-1185">Reference proteome</keyword>
<proteinExistence type="predicted"/>
<reference evidence="3" key="1">
    <citation type="submission" date="2006-10" db="EMBL/GenBank/DDBJ databases">
        <authorList>
            <person name="Amadeo P."/>
            <person name="Zhao Q."/>
            <person name="Wortman J."/>
            <person name="Fraser-Liggett C."/>
            <person name="Carlton J."/>
        </authorList>
    </citation>
    <scope>NUCLEOTIDE SEQUENCE</scope>
    <source>
        <strain evidence="3">G3</strain>
    </source>
</reference>
<dbReference type="InterPro" id="IPR027417">
    <property type="entry name" value="P-loop_NTPase"/>
</dbReference>
<reference evidence="3" key="2">
    <citation type="journal article" date="2007" name="Science">
        <title>Draft genome sequence of the sexually transmitted pathogen Trichomonas vaginalis.</title>
        <authorList>
            <person name="Carlton J.M."/>
            <person name="Hirt R.P."/>
            <person name="Silva J.C."/>
            <person name="Delcher A.L."/>
            <person name="Schatz M."/>
            <person name="Zhao Q."/>
            <person name="Wortman J.R."/>
            <person name="Bidwell S.L."/>
            <person name="Alsmark U.C.M."/>
            <person name="Besteiro S."/>
            <person name="Sicheritz-Ponten T."/>
            <person name="Noel C.J."/>
            <person name="Dacks J.B."/>
            <person name="Foster P.G."/>
            <person name="Simillion C."/>
            <person name="Van de Peer Y."/>
            <person name="Miranda-Saavedra D."/>
            <person name="Barton G.J."/>
            <person name="Westrop G.D."/>
            <person name="Mueller S."/>
            <person name="Dessi D."/>
            <person name="Fiori P.L."/>
            <person name="Ren Q."/>
            <person name="Paulsen I."/>
            <person name="Zhang H."/>
            <person name="Bastida-Corcuera F.D."/>
            <person name="Simoes-Barbosa A."/>
            <person name="Brown M.T."/>
            <person name="Hayes R.D."/>
            <person name="Mukherjee M."/>
            <person name="Okumura C.Y."/>
            <person name="Schneider R."/>
            <person name="Smith A.J."/>
            <person name="Vanacova S."/>
            <person name="Villalvazo M."/>
            <person name="Haas B.J."/>
            <person name="Pertea M."/>
            <person name="Feldblyum T.V."/>
            <person name="Utterback T.R."/>
            <person name="Shu C.L."/>
            <person name="Osoegawa K."/>
            <person name="de Jong P.J."/>
            <person name="Hrdy I."/>
            <person name="Horvathova L."/>
            <person name="Zubacova Z."/>
            <person name="Dolezal P."/>
            <person name="Malik S.B."/>
            <person name="Logsdon J.M. Jr."/>
            <person name="Henze K."/>
            <person name="Gupta A."/>
            <person name="Wang C.C."/>
            <person name="Dunne R.L."/>
            <person name="Upcroft J.A."/>
            <person name="Upcroft P."/>
            <person name="White O."/>
            <person name="Salzberg S.L."/>
            <person name="Tang P."/>
            <person name="Chiu C.-H."/>
            <person name="Lee Y.-S."/>
            <person name="Embley T.M."/>
            <person name="Coombs G.H."/>
            <person name="Mottram J.C."/>
            <person name="Tachezy J."/>
            <person name="Fraser-Liggett C.M."/>
            <person name="Johnson P.J."/>
        </authorList>
    </citation>
    <scope>NUCLEOTIDE SEQUENCE [LARGE SCALE GENOMIC DNA]</scope>
    <source>
        <strain evidence="3">G3</strain>
    </source>
</reference>
<organism evidence="3 4">
    <name type="scientific">Trichomonas vaginalis (strain ATCC PRA-98 / G3)</name>
    <dbReference type="NCBI Taxonomy" id="412133"/>
    <lineage>
        <taxon>Eukaryota</taxon>
        <taxon>Metamonada</taxon>
        <taxon>Parabasalia</taxon>
        <taxon>Trichomonadida</taxon>
        <taxon>Trichomonadidae</taxon>
        <taxon>Trichomonas</taxon>
    </lineage>
</organism>
<dbReference type="SMART" id="SM00175">
    <property type="entry name" value="RAB"/>
    <property type="match status" value="1"/>
</dbReference>
<dbReference type="RefSeq" id="XP_001322950.1">
    <property type="nucleotide sequence ID" value="XM_001322915.1"/>
</dbReference>
<evidence type="ECO:0000313" key="4">
    <source>
        <dbReference type="Proteomes" id="UP000001542"/>
    </source>
</evidence>
<dbReference type="eggNOG" id="KOG0394">
    <property type="taxonomic scope" value="Eukaryota"/>
</dbReference>
<dbReference type="InParanoid" id="A2E9G3"/>
<evidence type="ECO:0000256" key="2">
    <source>
        <dbReference type="ARBA" id="ARBA00023134"/>
    </source>
</evidence>
<dbReference type="VEuPathDB" id="TrichDB:TVAGG3_0001050"/>
<dbReference type="KEGG" id="tva:4768662"/>
<dbReference type="GO" id="GO:0005525">
    <property type="term" value="F:GTP binding"/>
    <property type="evidence" value="ECO:0000318"/>
    <property type="project" value="GO_Central"/>
</dbReference>
<evidence type="ECO:0000256" key="1">
    <source>
        <dbReference type="ARBA" id="ARBA00022741"/>
    </source>
</evidence>
<dbReference type="InterPro" id="IPR001806">
    <property type="entry name" value="Small_GTPase"/>
</dbReference>
<dbReference type="PRINTS" id="PR00449">
    <property type="entry name" value="RASTRNSFRMNG"/>
</dbReference>
<dbReference type="Pfam" id="PF00071">
    <property type="entry name" value="Ras"/>
    <property type="match status" value="1"/>
</dbReference>